<gene>
    <name evidence="1" type="ORF">CAUJ_LOCUS15303</name>
</gene>
<comment type="caution">
    <text evidence="1">The sequence shown here is derived from an EMBL/GenBank/DDBJ whole genome shotgun (WGS) entry which is preliminary data.</text>
</comment>
<evidence type="ECO:0000313" key="2">
    <source>
        <dbReference type="Proteomes" id="UP000835052"/>
    </source>
</evidence>
<dbReference type="EMBL" id="CAJGYM010000173">
    <property type="protein sequence ID" value="CAD6199400.1"/>
    <property type="molecule type" value="Genomic_DNA"/>
</dbReference>
<organism evidence="1 2">
    <name type="scientific">Caenorhabditis auriculariae</name>
    <dbReference type="NCBI Taxonomy" id="2777116"/>
    <lineage>
        <taxon>Eukaryota</taxon>
        <taxon>Metazoa</taxon>
        <taxon>Ecdysozoa</taxon>
        <taxon>Nematoda</taxon>
        <taxon>Chromadorea</taxon>
        <taxon>Rhabditida</taxon>
        <taxon>Rhabditina</taxon>
        <taxon>Rhabditomorpha</taxon>
        <taxon>Rhabditoidea</taxon>
        <taxon>Rhabditidae</taxon>
        <taxon>Peloderinae</taxon>
        <taxon>Caenorhabditis</taxon>
    </lineage>
</organism>
<protein>
    <submittedName>
        <fullName evidence="1">Uncharacterized protein</fullName>
    </submittedName>
</protein>
<evidence type="ECO:0000313" key="1">
    <source>
        <dbReference type="EMBL" id="CAD6199400.1"/>
    </source>
</evidence>
<sequence length="74" mass="8256">MICRMSGTSEMPCNLPDPGLAWYEVQEGFDYKSSTTSYTRKACGRVSNFQPSPGRNIKATDTCFAFRRSSGTLF</sequence>
<dbReference type="Proteomes" id="UP000835052">
    <property type="component" value="Unassembled WGS sequence"/>
</dbReference>
<dbReference type="AlphaFoldDB" id="A0A8S1HTH1"/>
<accession>A0A8S1HTH1</accession>
<proteinExistence type="predicted"/>
<keyword evidence="2" id="KW-1185">Reference proteome</keyword>
<name>A0A8S1HTH1_9PELO</name>
<reference evidence="1" key="1">
    <citation type="submission" date="2020-10" db="EMBL/GenBank/DDBJ databases">
        <authorList>
            <person name="Kikuchi T."/>
        </authorList>
    </citation>
    <scope>NUCLEOTIDE SEQUENCE</scope>
    <source>
        <strain evidence="1">NKZ352</strain>
    </source>
</reference>